<gene>
    <name evidence="6" type="ORF">BG61_19775</name>
</gene>
<dbReference type="PROSITE" id="PS50931">
    <property type="entry name" value="HTH_LYSR"/>
    <property type="match status" value="1"/>
</dbReference>
<dbReference type="CDD" id="cd08472">
    <property type="entry name" value="PBP2_CrgA_like_3"/>
    <property type="match status" value="1"/>
</dbReference>
<dbReference type="PANTHER" id="PTHR30537:SF72">
    <property type="entry name" value="LYSR FAMILY TRANSCRIPTIONAL REGULATOR"/>
    <property type="match status" value="1"/>
</dbReference>
<dbReference type="Proteomes" id="UP000027466">
    <property type="component" value="Unassembled WGS sequence"/>
</dbReference>
<dbReference type="InterPro" id="IPR036390">
    <property type="entry name" value="WH_DNA-bd_sf"/>
</dbReference>
<evidence type="ECO:0000256" key="3">
    <source>
        <dbReference type="ARBA" id="ARBA00023125"/>
    </source>
</evidence>
<accession>A0A069PWT4</accession>
<evidence type="ECO:0000256" key="1">
    <source>
        <dbReference type="ARBA" id="ARBA00009437"/>
    </source>
</evidence>
<keyword evidence="2" id="KW-0805">Transcription regulation</keyword>
<comment type="similarity">
    <text evidence="1">Belongs to the LysR transcriptional regulatory family.</text>
</comment>
<dbReference type="GO" id="GO:0003700">
    <property type="term" value="F:DNA-binding transcription factor activity"/>
    <property type="evidence" value="ECO:0007669"/>
    <property type="project" value="InterPro"/>
</dbReference>
<dbReference type="GO" id="GO:0006351">
    <property type="term" value="P:DNA-templated transcription"/>
    <property type="evidence" value="ECO:0007669"/>
    <property type="project" value="TreeGrafter"/>
</dbReference>
<sequence length="304" mass="34163">MDRLETMEIFKRVVETNSFSKASELLDLPRPKITRAIQILEQHVGVRLLNRSTRRVSVTEDGALFYERCVQILADVLDAESSLSNKRESPAGTIRVDTSGTIARALLLPSLHQFYEEHPEIDVRLGLADRVIDLIQDGADCVIRMGGLEESSLVARRIGDARIVTCASPAYLERYGVPSTLDELSNHWAINYVSARSGRTFPFEYSVEGETVRIPMKSMLAVNDGSTYITAAELGYGIIQPSRFMAAKLIEQGRLQEILTEHESPSTTVSIVYPHRNLTAKLRIFADWVYALAQRNPDLRIQRE</sequence>
<keyword evidence="7" id="KW-1185">Reference proteome</keyword>
<keyword evidence="3" id="KW-0238">DNA-binding</keyword>
<dbReference type="SUPFAM" id="SSF53850">
    <property type="entry name" value="Periplasmic binding protein-like II"/>
    <property type="match status" value="1"/>
</dbReference>
<dbReference type="Pfam" id="PF00126">
    <property type="entry name" value="HTH_1"/>
    <property type="match status" value="1"/>
</dbReference>
<name>A0A069PWT4_9BURK</name>
<dbReference type="Gene3D" id="3.40.190.290">
    <property type="match status" value="1"/>
</dbReference>
<evidence type="ECO:0000259" key="5">
    <source>
        <dbReference type="PROSITE" id="PS50931"/>
    </source>
</evidence>
<dbReference type="InterPro" id="IPR000847">
    <property type="entry name" value="LysR_HTH_N"/>
</dbReference>
<dbReference type="InterPro" id="IPR005119">
    <property type="entry name" value="LysR_subst-bd"/>
</dbReference>
<dbReference type="Gene3D" id="1.10.10.10">
    <property type="entry name" value="Winged helix-like DNA-binding domain superfamily/Winged helix DNA-binding domain"/>
    <property type="match status" value="1"/>
</dbReference>
<dbReference type="STRING" id="60547.GCA_000751215_04427"/>
<evidence type="ECO:0000313" key="6">
    <source>
        <dbReference type="EMBL" id="KDR44299.1"/>
    </source>
</evidence>
<dbReference type="SUPFAM" id="SSF46785">
    <property type="entry name" value="Winged helix' DNA-binding domain"/>
    <property type="match status" value="1"/>
</dbReference>
<dbReference type="EMBL" id="JFHC01000003">
    <property type="protein sequence ID" value="KDR44299.1"/>
    <property type="molecule type" value="Genomic_DNA"/>
</dbReference>
<keyword evidence="4" id="KW-0804">Transcription</keyword>
<dbReference type="InterPro" id="IPR036388">
    <property type="entry name" value="WH-like_DNA-bd_sf"/>
</dbReference>
<dbReference type="Pfam" id="PF03466">
    <property type="entry name" value="LysR_substrate"/>
    <property type="match status" value="1"/>
</dbReference>
<evidence type="ECO:0000256" key="4">
    <source>
        <dbReference type="ARBA" id="ARBA00023163"/>
    </source>
</evidence>
<comment type="caution">
    <text evidence="6">The sequence shown here is derived from an EMBL/GenBank/DDBJ whole genome shotgun (WGS) entry which is preliminary data.</text>
</comment>
<proteinExistence type="inferred from homology"/>
<reference evidence="6 7" key="1">
    <citation type="submission" date="2014-03" db="EMBL/GenBank/DDBJ databases">
        <title>Draft Genome Sequences of Four Burkholderia Strains.</title>
        <authorList>
            <person name="Liu X.Y."/>
            <person name="Li C.X."/>
            <person name="Xu J.H."/>
        </authorList>
    </citation>
    <scope>NUCLEOTIDE SEQUENCE [LARGE SCALE GENOMIC DNA]</scope>
    <source>
        <strain evidence="6 7">DSM 50014</strain>
    </source>
</reference>
<protein>
    <submittedName>
        <fullName evidence="6">Transcriptional regulator</fullName>
    </submittedName>
</protein>
<dbReference type="RefSeq" id="WP_035935302.1">
    <property type="nucleotide sequence ID" value="NZ_CADFFX010000002.1"/>
</dbReference>
<evidence type="ECO:0000256" key="2">
    <source>
        <dbReference type="ARBA" id="ARBA00023015"/>
    </source>
</evidence>
<dbReference type="AlphaFoldDB" id="A0A069PWT4"/>
<dbReference type="FunFam" id="1.10.10.10:FF:000001">
    <property type="entry name" value="LysR family transcriptional regulator"/>
    <property type="match status" value="1"/>
</dbReference>
<feature type="domain" description="HTH lysR-type" evidence="5">
    <location>
        <begin position="1"/>
        <end position="59"/>
    </location>
</feature>
<dbReference type="InterPro" id="IPR058163">
    <property type="entry name" value="LysR-type_TF_proteobact-type"/>
</dbReference>
<evidence type="ECO:0000313" key="7">
    <source>
        <dbReference type="Proteomes" id="UP000027466"/>
    </source>
</evidence>
<dbReference type="GO" id="GO:0043565">
    <property type="term" value="F:sequence-specific DNA binding"/>
    <property type="evidence" value="ECO:0007669"/>
    <property type="project" value="TreeGrafter"/>
</dbReference>
<organism evidence="6 7">
    <name type="scientific">Caballeronia glathei</name>
    <dbReference type="NCBI Taxonomy" id="60547"/>
    <lineage>
        <taxon>Bacteria</taxon>
        <taxon>Pseudomonadati</taxon>
        <taxon>Pseudomonadota</taxon>
        <taxon>Betaproteobacteria</taxon>
        <taxon>Burkholderiales</taxon>
        <taxon>Burkholderiaceae</taxon>
        <taxon>Caballeronia</taxon>
    </lineage>
</organism>
<dbReference type="PANTHER" id="PTHR30537">
    <property type="entry name" value="HTH-TYPE TRANSCRIPTIONAL REGULATOR"/>
    <property type="match status" value="1"/>
</dbReference>